<evidence type="ECO:0000313" key="3">
    <source>
        <dbReference type="EMBL" id="CAH2354151.1"/>
    </source>
</evidence>
<accession>A0A9P0VZN1</accession>
<dbReference type="CDD" id="cd01169">
    <property type="entry name" value="HMPP_kinase"/>
    <property type="match status" value="1"/>
</dbReference>
<dbReference type="OrthoDB" id="10028886at2759"/>
<keyword evidence="4" id="KW-1185">Reference proteome</keyword>
<protein>
    <submittedName>
        <fullName evidence="3">Hydroxymethylpyrimidine/phosphomethylpyrimidine kinase Thi20p</fullName>
    </submittedName>
</protein>
<dbReference type="SUPFAM" id="SSF53613">
    <property type="entry name" value="Ribokinase-like"/>
    <property type="match status" value="1"/>
</dbReference>
<dbReference type="AlphaFoldDB" id="A0A9P0VZN1"/>
<gene>
    <name evidence="3" type="ORF">CLIB1423_14S03246</name>
</gene>
<dbReference type="EMBL" id="CAKXYY010000014">
    <property type="protein sequence ID" value="CAH2354151.1"/>
    <property type="molecule type" value="Genomic_DNA"/>
</dbReference>
<proteinExistence type="predicted"/>
<sequence>MKQRVHLSVEMTEKFSLRDVENQVLVKLPVVLSIAGSDPSGGAGIEADLKTLTAHKVFGTTCITAVISQNTQQLLTIDRTSESQIRNILKLVFDDFVEGSNKTLKVIKTGMLSGESIKVLVSHLDYLKSNGIKLVVDPVMVTTTGASLIGESDLQGEDRVAKVIRHAAIVTPNHVEALALYKMGNNGIAYQPKIEVFEDLLKFVKSLQRVLQCENLLVKGGHMPWNKLSNTPYEPKNSTHNEQVVIRDILYQSNLDKITVYESSFKKTENTHGTGCTLSSSIAANLAKGFPIEEAVPLSIDFVHKSMGSMEKLGYGNGPLNHITEPETNIATVIKEEEQNAEITMKTDFSALEYFKTHPKVADKWKRYVQHPFLSQVATNSLEYDKFLYFLKQDYYYLVNYAQIQCLAAAVAPTYQITFLESSIVKEIVQEIEKHKEKLSQKYNVDYDKDTGSTIRPGRACIAYCNYLLGIGKKEDYLGIKTAVAPCLFGYHEAGLFAKSIREEYERKGLGLGVLTSAEDSDAYASWIEDYISEWYTAAYNNGSDALDLQLKGKPITKSRLNELINIFATVTDLEIAFWDEVLEV</sequence>
<evidence type="ECO:0000313" key="4">
    <source>
        <dbReference type="Proteomes" id="UP000837801"/>
    </source>
</evidence>
<dbReference type="InterPro" id="IPR029056">
    <property type="entry name" value="Ribokinase-like"/>
</dbReference>
<dbReference type="InterPro" id="IPR013749">
    <property type="entry name" value="PM/HMP-P_kinase-1"/>
</dbReference>
<dbReference type="SUPFAM" id="SSF48613">
    <property type="entry name" value="Heme oxygenase-like"/>
    <property type="match status" value="1"/>
</dbReference>
<keyword evidence="3" id="KW-0418">Kinase</keyword>
<dbReference type="GO" id="GO:0005829">
    <property type="term" value="C:cytosol"/>
    <property type="evidence" value="ECO:0007669"/>
    <property type="project" value="TreeGrafter"/>
</dbReference>
<reference evidence="3" key="1">
    <citation type="submission" date="2022-03" db="EMBL/GenBank/DDBJ databases">
        <authorList>
            <person name="Legras J.-L."/>
            <person name="Devillers H."/>
            <person name="Grondin C."/>
        </authorList>
    </citation>
    <scope>NUCLEOTIDE SEQUENCE</scope>
    <source>
        <strain evidence="3">CLIB 1423</strain>
    </source>
</reference>
<evidence type="ECO:0000259" key="1">
    <source>
        <dbReference type="Pfam" id="PF03070"/>
    </source>
</evidence>
<dbReference type="InterPro" id="IPR004399">
    <property type="entry name" value="HMP/HMP-P_kinase_dom"/>
</dbReference>
<organism evidence="3 4">
    <name type="scientific">[Candida] railenensis</name>
    <dbReference type="NCBI Taxonomy" id="45579"/>
    <lineage>
        <taxon>Eukaryota</taxon>
        <taxon>Fungi</taxon>
        <taxon>Dikarya</taxon>
        <taxon>Ascomycota</taxon>
        <taxon>Saccharomycotina</taxon>
        <taxon>Pichiomycetes</taxon>
        <taxon>Debaryomycetaceae</taxon>
        <taxon>Kurtzmaniella</taxon>
    </lineage>
</organism>
<dbReference type="PANTHER" id="PTHR20858">
    <property type="entry name" value="PHOSPHOMETHYLPYRIMIDINE KINASE"/>
    <property type="match status" value="1"/>
</dbReference>
<keyword evidence="3" id="KW-0808">Transferase</keyword>
<feature type="domain" description="Pyridoxamine kinase/Phosphomethylpyrimidine kinase" evidence="2">
    <location>
        <begin position="38"/>
        <end position="321"/>
    </location>
</feature>
<dbReference type="Gene3D" id="1.20.910.10">
    <property type="entry name" value="Heme oxygenase-like"/>
    <property type="match status" value="1"/>
</dbReference>
<feature type="domain" description="Thiaminase-2/PQQC" evidence="1">
    <location>
        <begin position="358"/>
        <end position="584"/>
    </location>
</feature>
<dbReference type="GO" id="GO:0008902">
    <property type="term" value="F:hydroxymethylpyrimidine kinase activity"/>
    <property type="evidence" value="ECO:0007669"/>
    <property type="project" value="TreeGrafter"/>
</dbReference>
<name>A0A9P0VZN1_9ASCO</name>
<dbReference type="Proteomes" id="UP000837801">
    <property type="component" value="Unassembled WGS sequence"/>
</dbReference>
<dbReference type="CDD" id="cd19367">
    <property type="entry name" value="TenA_C_ScTHI20-like"/>
    <property type="match status" value="1"/>
</dbReference>
<dbReference type="GO" id="GO:0009228">
    <property type="term" value="P:thiamine biosynthetic process"/>
    <property type="evidence" value="ECO:0007669"/>
    <property type="project" value="InterPro"/>
</dbReference>
<dbReference type="Pfam" id="PF08543">
    <property type="entry name" value="Phos_pyr_kin"/>
    <property type="match status" value="1"/>
</dbReference>
<dbReference type="InterPro" id="IPR016084">
    <property type="entry name" value="Haem_Oase-like_multi-hlx"/>
</dbReference>
<comment type="caution">
    <text evidence="3">The sequence shown here is derived from an EMBL/GenBank/DDBJ whole genome shotgun (WGS) entry which is preliminary data.</text>
</comment>
<dbReference type="GO" id="GO:0008972">
    <property type="term" value="F:phosphomethylpyrimidine kinase activity"/>
    <property type="evidence" value="ECO:0007669"/>
    <property type="project" value="InterPro"/>
</dbReference>
<dbReference type="Gene3D" id="3.40.1190.20">
    <property type="match status" value="1"/>
</dbReference>
<dbReference type="PANTHER" id="PTHR20858:SF17">
    <property type="entry name" value="HYDROXYMETHYLPYRIMIDINE_PHOSPHOMETHYLPYRIMIDINE KINASE THI20-RELATED"/>
    <property type="match status" value="1"/>
</dbReference>
<dbReference type="InterPro" id="IPR004305">
    <property type="entry name" value="Thiaminase-2/PQQC"/>
</dbReference>
<dbReference type="Pfam" id="PF03070">
    <property type="entry name" value="TENA_THI-4"/>
    <property type="match status" value="1"/>
</dbReference>
<evidence type="ECO:0000259" key="2">
    <source>
        <dbReference type="Pfam" id="PF08543"/>
    </source>
</evidence>